<name>A0A8S1YN09_PAROT</name>
<dbReference type="PANTHER" id="PTHR44943:SF4">
    <property type="entry name" value="TPR REPEAT-CONTAINING PROTEIN MJ0798"/>
    <property type="match status" value="1"/>
</dbReference>
<feature type="repeat" description="TPR" evidence="3">
    <location>
        <begin position="271"/>
        <end position="304"/>
    </location>
</feature>
<dbReference type="PANTHER" id="PTHR44943">
    <property type="entry name" value="CELLULOSE SYNTHASE OPERON PROTEIN C"/>
    <property type="match status" value="1"/>
</dbReference>
<dbReference type="InterPro" id="IPR019734">
    <property type="entry name" value="TPR_rpt"/>
</dbReference>
<dbReference type="Proteomes" id="UP000683925">
    <property type="component" value="Unassembled WGS sequence"/>
</dbReference>
<dbReference type="EMBL" id="CAJJDP010000230">
    <property type="protein sequence ID" value="CAD8215309.1"/>
    <property type="molecule type" value="Genomic_DNA"/>
</dbReference>
<gene>
    <name evidence="4" type="ORF">POCTA_138.1.T2260006</name>
</gene>
<keyword evidence="5" id="KW-1185">Reference proteome</keyword>
<accession>A0A8S1YN09</accession>
<feature type="repeat" description="TPR" evidence="3">
    <location>
        <begin position="237"/>
        <end position="270"/>
    </location>
</feature>
<evidence type="ECO:0000256" key="1">
    <source>
        <dbReference type="ARBA" id="ARBA00022737"/>
    </source>
</evidence>
<sequence length="384" mass="45205">MGQSGYQLKKCQQDDHNEQIETICYNQQCTDFRLNCSKCEERIHQDHFNDVQRINSLVGFIKDKNTECQNFISDLKTFVEIMNQSFSQLISGIQLKYLIREEVVKNSTLQQINDYLKSAIGFIEYKYSIKNVVSQLTQKLTNAFNTLYEKLQLTTFNYYEIDFISKGESLKLQRQGVQLAEQKKYEEAIQINDFSLKYDPKDAISFMIKAYCLENLKKYQDAIIWYDKAIANYPQQKYILNGRGVCLYWLKKFEEAMIWFEKVIAIDPKDAFSIANKGLCLLSLNEFENANIWFDKALAINPQISLALRSKGECLIQFKQYKNAITWLDKALAIKDNDDQALNYKIAQENNSIISKLCFVMRNHQKLIQMRNIQNNKRYFVRRN</sequence>
<dbReference type="Pfam" id="PF12895">
    <property type="entry name" value="ANAPC3"/>
    <property type="match status" value="1"/>
</dbReference>
<evidence type="ECO:0008006" key="6">
    <source>
        <dbReference type="Google" id="ProtNLM"/>
    </source>
</evidence>
<dbReference type="InterPro" id="IPR051685">
    <property type="entry name" value="Ycf3/AcsC/BcsC/TPR_MFPF"/>
</dbReference>
<dbReference type="Pfam" id="PF13432">
    <property type="entry name" value="TPR_16"/>
    <property type="match status" value="1"/>
</dbReference>
<protein>
    <recommendedName>
        <fullName evidence="6">Tetratricopeptide repeat protein</fullName>
    </recommendedName>
</protein>
<reference evidence="4" key="1">
    <citation type="submission" date="2021-01" db="EMBL/GenBank/DDBJ databases">
        <authorList>
            <consortium name="Genoscope - CEA"/>
            <person name="William W."/>
        </authorList>
    </citation>
    <scope>NUCLEOTIDE SEQUENCE</scope>
</reference>
<evidence type="ECO:0000313" key="4">
    <source>
        <dbReference type="EMBL" id="CAD8215309.1"/>
    </source>
</evidence>
<evidence type="ECO:0000313" key="5">
    <source>
        <dbReference type="Proteomes" id="UP000683925"/>
    </source>
</evidence>
<dbReference type="AlphaFoldDB" id="A0A8S1YN09"/>
<evidence type="ECO:0000256" key="3">
    <source>
        <dbReference type="PROSITE-ProRule" id="PRU00339"/>
    </source>
</evidence>
<keyword evidence="2 3" id="KW-0802">TPR repeat</keyword>
<dbReference type="SMART" id="SM00028">
    <property type="entry name" value="TPR"/>
    <property type="match status" value="5"/>
</dbReference>
<organism evidence="4 5">
    <name type="scientific">Paramecium octaurelia</name>
    <dbReference type="NCBI Taxonomy" id="43137"/>
    <lineage>
        <taxon>Eukaryota</taxon>
        <taxon>Sar</taxon>
        <taxon>Alveolata</taxon>
        <taxon>Ciliophora</taxon>
        <taxon>Intramacronucleata</taxon>
        <taxon>Oligohymenophorea</taxon>
        <taxon>Peniculida</taxon>
        <taxon>Parameciidae</taxon>
        <taxon>Paramecium</taxon>
    </lineage>
</organism>
<comment type="caution">
    <text evidence="4">The sequence shown here is derived from an EMBL/GenBank/DDBJ whole genome shotgun (WGS) entry which is preliminary data.</text>
</comment>
<evidence type="ECO:0000256" key="2">
    <source>
        <dbReference type="ARBA" id="ARBA00022803"/>
    </source>
</evidence>
<dbReference type="PROSITE" id="PS50005">
    <property type="entry name" value="TPR"/>
    <property type="match status" value="2"/>
</dbReference>
<proteinExistence type="predicted"/>
<keyword evidence="1" id="KW-0677">Repeat</keyword>
<dbReference type="OrthoDB" id="392073at2759"/>